<gene>
    <name evidence="4" type="ORF">CRN52_00780</name>
    <name evidence="3" type="ORF">J0J18_05610</name>
</gene>
<reference evidence="4 5" key="1">
    <citation type="journal article" date="2018" name="Front. Microbiol.">
        <title>Phylogeny of Vibrio vulnificus from the Analysis of the Core-Genome: Implications for Intra-Species Taxonomy.</title>
        <authorList>
            <person name="Roig F.J."/>
            <person name="Gonzalez-Candelas F."/>
            <person name="Sanjuan E."/>
            <person name="Fouz B."/>
            <person name="Feil E.J."/>
            <person name="Llorens C."/>
            <person name="Baker-Austin C."/>
            <person name="Oliver J.D."/>
            <person name="Danin-Poleg Y."/>
            <person name="Gibas C.J."/>
            <person name="Kashi Y."/>
            <person name="Gulig P.A."/>
            <person name="Morrison S.S."/>
            <person name="Amaro C."/>
        </authorList>
    </citation>
    <scope>NUCLEOTIDE SEQUENCE [LARGE SCALE GENOMIC DNA]</scope>
    <source>
        <strain evidence="4 5">CECT4608</strain>
    </source>
</reference>
<accession>A0A087JRI1</accession>
<dbReference type="Proteomes" id="UP000237466">
    <property type="component" value="Unassembled WGS sequence"/>
</dbReference>
<feature type="compositionally biased region" description="Basic and acidic residues" evidence="1">
    <location>
        <begin position="1"/>
        <end position="25"/>
    </location>
</feature>
<dbReference type="EMBL" id="JAFKOQ010000002">
    <property type="protein sequence ID" value="MBN8121199.1"/>
    <property type="molecule type" value="Genomic_DNA"/>
</dbReference>
<evidence type="ECO:0000313" key="3">
    <source>
        <dbReference type="EMBL" id="MBN8121199.1"/>
    </source>
</evidence>
<dbReference type="RefSeq" id="WP_011151480.1">
    <property type="nucleotide sequence ID" value="NZ_AP026553.1"/>
</dbReference>
<sequence length="91" mass="10661">MSVQPKHGDRPPRYDAPDLTSEQRHRFTSVANQAQARRERLEEEPTIIETARRAALKPVVKPRPDKPNRVRYAIWLCTFLLVCLWLMYMSG</sequence>
<feature type="region of interest" description="Disordered" evidence="1">
    <location>
        <begin position="1"/>
        <end position="41"/>
    </location>
</feature>
<dbReference type="Proteomes" id="UP000664056">
    <property type="component" value="Unassembled WGS sequence"/>
</dbReference>
<feature type="transmembrane region" description="Helical" evidence="2">
    <location>
        <begin position="70"/>
        <end position="88"/>
    </location>
</feature>
<dbReference type="EMBL" id="PDGH01000008">
    <property type="protein sequence ID" value="POB50140.1"/>
    <property type="molecule type" value="Genomic_DNA"/>
</dbReference>
<keyword evidence="2" id="KW-0472">Membrane</keyword>
<dbReference type="OrthoDB" id="5896947at2"/>
<comment type="caution">
    <text evidence="4">The sequence shown here is derived from an EMBL/GenBank/DDBJ whole genome shotgun (WGS) entry which is preliminary data.</text>
</comment>
<keyword evidence="2" id="KW-0812">Transmembrane</keyword>
<organism evidence="4 5">
    <name type="scientific">Vibrio vulnificus</name>
    <dbReference type="NCBI Taxonomy" id="672"/>
    <lineage>
        <taxon>Bacteria</taxon>
        <taxon>Pseudomonadati</taxon>
        <taxon>Pseudomonadota</taxon>
        <taxon>Gammaproteobacteria</taxon>
        <taxon>Vibrionales</taxon>
        <taxon>Vibrionaceae</taxon>
        <taxon>Vibrio</taxon>
    </lineage>
</organism>
<protein>
    <submittedName>
        <fullName evidence="4">Uncharacterized protein</fullName>
    </submittedName>
</protein>
<evidence type="ECO:0000313" key="5">
    <source>
        <dbReference type="Proteomes" id="UP000237466"/>
    </source>
</evidence>
<name>A0A087JRI1_VIBVL</name>
<dbReference type="GeneID" id="93897278"/>
<dbReference type="KEGG" id="vvl:VV93_v1c30570"/>
<evidence type="ECO:0000256" key="2">
    <source>
        <dbReference type="SAM" id="Phobius"/>
    </source>
</evidence>
<proteinExistence type="predicted"/>
<reference evidence="3" key="2">
    <citation type="submission" date="2021-03" db="EMBL/GenBank/DDBJ databases">
        <title>Study of the foodborne Vibrio vulnificus isolates from China.</title>
        <authorList>
            <person name="Zheng Z."/>
            <person name="Ye L."/>
        </authorList>
    </citation>
    <scope>NUCLEOTIDE SEQUENCE</scope>
    <source>
        <strain evidence="3">Vv1582</strain>
    </source>
</reference>
<evidence type="ECO:0000256" key="1">
    <source>
        <dbReference type="SAM" id="MobiDB-lite"/>
    </source>
</evidence>
<keyword evidence="2" id="KW-1133">Transmembrane helix</keyword>
<dbReference type="AlphaFoldDB" id="A0A087JRI1"/>
<evidence type="ECO:0000313" key="4">
    <source>
        <dbReference type="EMBL" id="POB50140.1"/>
    </source>
</evidence>